<dbReference type="Proteomes" id="UP000236743">
    <property type="component" value="Unassembled WGS sequence"/>
</dbReference>
<dbReference type="GO" id="GO:0006099">
    <property type="term" value="P:tricarboxylic acid cycle"/>
    <property type="evidence" value="ECO:0007669"/>
    <property type="project" value="InterPro"/>
</dbReference>
<dbReference type="PANTHER" id="PTHR30523:SF6">
    <property type="entry name" value="PHOSPHOENOLPYRUVATE CARBOXYLASE"/>
    <property type="match status" value="1"/>
</dbReference>
<dbReference type="PANTHER" id="PTHR30523">
    <property type="entry name" value="PHOSPHOENOLPYRUVATE CARBOXYLASE"/>
    <property type="match status" value="1"/>
</dbReference>
<reference evidence="4 5" key="1">
    <citation type="submission" date="2016-10" db="EMBL/GenBank/DDBJ databases">
        <authorList>
            <person name="de Groot N.N."/>
        </authorList>
    </citation>
    <scope>NUCLEOTIDE SEQUENCE [LARGE SCALE GENOMIC DNA]</scope>
    <source>
        <strain evidence="4 5">DSM 26656</strain>
    </source>
</reference>
<organism evidence="4 5">
    <name type="scientific">Bosea lathyri</name>
    <dbReference type="NCBI Taxonomy" id="1036778"/>
    <lineage>
        <taxon>Bacteria</taxon>
        <taxon>Pseudomonadati</taxon>
        <taxon>Pseudomonadota</taxon>
        <taxon>Alphaproteobacteria</taxon>
        <taxon>Hyphomicrobiales</taxon>
        <taxon>Boseaceae</taxon>
        <taxon>Bosea</taxon>
    </lineage>
</organism>
<accession>A0A1H5Y133</accession>
<name>A0A1H5Y133_9HYPH</name>
<dbReference type="GO" id="GO:0015977">
    <property type="term" value="P:carbon fixation"/>
    <property type="evidence" value="ECO:0007669"/>
    <property type="project" value="InterPro"/>
</dbReference>
<keyword evidence="4" id="KW-0670">Pyruvate</keyword>
<gene>
    <name evidence="4" type="ORF">SAMN04488115_103470</name>
</gene>
<dbReference type="EMBL" id="FNUY01000003">
    <property type="protein sequence ID" value="SEG17377.1"/>
    <property type="molecule type" value="Genomic_DNA"/>
</dbReference>
<evidence type="ECO:0000256" key="1">
    <source>
        <dbReference type="ARBA" id="ARBA00003670"/>
    </source>
</evidence>
<protein>
    <recommendedName>
        <fullName evidence="2">Phosphoenolpyruvate carboxylase</fullName>
    </recommendedName>
</protein>
<evidence type="ECO:0000256" key="2">
    <source>
        <dbReference type="ARBA" id="ARBA00022419"/>
    </source>
</evidence>
<dbReference type="OrthoDB" id="9758461at2"/>
<dbReference type="InterPro" id="IPR015813">
    <property type="entry name" value="Pyrv/PenolPyrv_kinase-like_dom"/>
</dbReference>
<dbReference type="InterPro" id="IPR021135">
    <property type="entry name" value="PEP_COase"/>
</dbReference>
<dbReference type="AlphaFoldDB" id="A0A1H5Y133"/>
<evidence type="ECO:0000256" key="3">
    <source>
        <dbReference type="SAM" id="MobiDB-lite"/>
    </source>
</evidence>
<dbReference type="SUPFAM" id="SSF51621">
    <property type="entry name" value="Phosphoenolpyruvate/pyruvate domain"/>
    <property type="match status" value="1"/>
</dbReference>
<dbReference type="GO" id="GO:0008964">
    <property type="term" value="F:phosphoenolpyruvate carboxylase activity"/>
    <property type="evidence" value="ECO:0007669"/>
    <property type="project" value="InterPro"/>
</dbReference>
<sequence length="943" mass="103294">MADVIEGAGSAGQIAALAAELRAKIVQARSDSRDDPFGNPVLRVTLWLTRRMDRGELTIEGALELVRHLGREALLQRAVRVGHYVGLDTEGERPLAALAERLVSEANGESEPFESFKASVERARFAAVFTAHPTFGMSRRLAHALADLASGGAAGLAVVEDADLTFRPDGRITLQDEFEQARFAVRHARDAIDRLNAAVLFEAKQHWPERWNTLVPRSVTLASWVGCDTDGRTDIGWWDTLRYRLESKSGQFARVLEKLPQGPAAAGVRDLVTSALAAVERQLALAPPITSQPDLVALQAFSLSLVHEREEALPEASRLIAALDAALAQSGDDETTMALCLVKAGCVAHGVSIALPHFRLNASQLHNAMRAAIPLEEEPSQPAQRRAFLSAVNALLGKVEPIAIDFGALAAERASATRMVMTIAQIVKHVDGSRPVRFLVAETETGYTLLSALWLASRFGIADRVEISPLFETSDALEQGPRIIDEALRSPHFRDYLKVHGRLCIQFGYSDSGRYIGQVASTFWVERLRIRICELLTRYDLADIELVIFDTHGESVGRGAHPGSLADRLAYLEPAWARQAFARAGVKTVRETSFQGSDGYLLFGTPQLASATIGRIAEAVFDTGKDAPADPIYDEPDFATEFFQTVREEMTTLVDDPGYAALIGTFGPSLLDKTGSRPAARQSDAGGPVSIRHPRELRAIPNNAILQQLGWLANSVHGIGHAASRAPDLFKAMRERSDRFDRAYRLAEHAMANSDLDVLRAYLDTLDPGSWFDRARRTVREGRRDELLAVADALSRLELAPALRRLFWRLSSDSLKLKAVADDTPEMPVRLVALHALRLAAMHRIWLASAHIPDFRPHAGLTREGLIERLLRLDVPASLALLAEIFPLKPDPTIGLDFGEPPGPREGGTYEALHRDVFAPMQALFELLREISGAIQHEIGAFG</sequence>
<proteinExistence type="predicted"/>
<evidence type="ECO:0000313" key="4">
    <source>
        <dbReference type="EMBL" id="SEG17377.1"/>
    </source>
</evidence>
<dbReference type="RefSeq" id="WP_103872282.1">
    <property type="nucleotide sequence ID" value="NZ_FNUY01000003.1"/>
</dbReference>
<dbReference type="Pfam" id="PF00311">
    <property type="entry name" value="PEPcase"/>
    <property type="match status" value="1"/>
</dbReference>
<feature type="region of interest" description="Disordered" evidence="3">
    <location>
        <begin position="674"/>
        <end position="693"/>
    </location>
</feature>
<keyword evidence="5" id="KW-1185">Reference proteome</keyword>
<comment type="function">
    <text evidence="1">Forms oxaloacetate, a four-carbon dicarboxylic acid source for the tricarboxylic acid cycle.</text>
</comment>
<evidence type="ECO:0000313" key="5">
    <source>
        <dbReference type="Proteomes" id="UP000236743"/>
    </source>
</evidence>
<dbReference type="GO" id="GO:0005829">
    <property type="term" value="C:cytosol"/>
    <property type="evidence" value="ECO:0007669"/>
    <property type="project" value="TreeGrafter"/>
</dbReference>